<feature type="non-terminal residue" evidence="1">
    <location>
        <position position="1"/>
    </location>
</feature>
<dbReference type="AlphaFoldDB" id="M7NSW9"/>
<gene>
    <name evidence="1" type="primary">recF</name>
    <name evidence="1" type="ORF">MPL1_13347</name>
</gene>
<reference evidence="1 2" key="1">
    <citation type="journal article" date="2013" name="Genome Announc.">
        <title>Draft Genome Sequence of Methylophaga lonarensis MPLT, a Haloalkaliphilic (Non-Methane-Utilizing) Methylotroph.</title>
        <authorList>
            <person name="Shetty S.A."/>
            <person name="Marathe N.P."/>
            <person name="Munot H."/>
            <person name="Antony C.P."/>
            <person name="Dhotre D.P."/>
            <person name="Murrell J.C."/>
            <person name="Shouche Y.S."/>
        </authorList>
    </citation>
    <scope>NUCLEOTIDE SEQUENCE [LARGE SCALE GENOMIC DNA]</scope>
    <source>
        <strain evidence="1 2">MPL</strain>
    </source>
</reference>
<organism evidence="1 2">
    <name type="scientific">Methylophaga lonarensis MPL</name>
    <dbReference type="NCBI Taxonomy" id="1286106"/>
    <lineage>
        <taxon>Bacteria</taxon>
        <taxon>Pseudomonadati</taxon>
        <taxon>Pseudomonadota</taxon>
        <taxon>Gammaproteobacteria</taxon>
        <taxon>Thiotrichales</taxon>
        <taxon>Piscirickettsiaceae</taxon>
        <taxon>Methylophaga</taxon>
    </lineage>
</organism>
<sequence>QSYKKSLQQRNAALKNRSKRDELLLWDNYLNRHGLALTEHRSRYLERLRSEFEVLFGHLCPAFADADITSRFSIGWPKNENLTDVLLANIEKDQQHGYTRYGAHACDWTLKINDADPAELLSRGQQKLFFLAISLGPAENYS</sequence>
<dbReference type="STRING" id="1286106.MPL1_13347"/>
<dbReference type="InterPro" id="IPR042174">
    <property type="entry name" value="RecF_2"/>
</dbReference>
<keyword evidence="2" id="KW-1185">Reference proteome</keyword>
<comment type="caution">
    <text evidence="1">The sequence shown here is derived from an EMBL/GenBank/DDBJ whole genome shotgun (WGS) entry which is preliminary data.</text>
</comment>
<name>M7NSW9_9GAMM</name>
<evidence type="ECO:0000313" key="2">
    <source>
        <dbReference type="Proteomes" id="UP000012019"/>
    </source>
</evidence>
<dbReference type="Gene3D" id="1.20.1050.90">
    <property type="entry name" value="RecF/RecN/SMC, N-terminal domain"/>
    <property type="match status" value="1"/>
</dbReference>
<dbReference type="Proteomes" id="UP000012019">
    <property type="component" value="Unassembled WGS sequence"/>
</dbReference>
<accession>M7NSW9</accession>
<evidence type="ECO:0000313" key="1">
    <source>
        <dbReference type="EMBL" id="EMR11858.1"/>
    </source>
</evidence>
<proteinExistence type="predicted"/>
<dbReference type="PATRIC" id="fig|1286106.3.peg.2657"/>
<dbReference type="EMBL" id="APHR01000100">
    <property type="protein sequence ID" value="EMR11858.1"/>
    <property type="molecule type" value="Genomic_DNA"/>
</dbReference>
<protein>
    <submittedName>
        <fullName evidence="1">Recombination protein F</fullName>
    </submittedName>
</protein>
<dbReference type="eggNOG" id="COG1195">
    <property type="taxonomic scope" value="Bacteria"/>
</dbReference>